<dbReference type="Proteomes" id="UP000593571">
    <property type="component" value="Unassembled WGS sequence"/>
</dbReference>
<reference evidence="1 2" key="1">
    <citation type="journal article" date="2020" name="Nature">
        <title>Six reference-quality genomes reveal evolution of bat adaptations.</title>
        <authorList>
            <person name="Jebb D."/>
            <person name="Huang Z."/>
            <person name="Pippel M."/>
            <person name="Hughes G.M."/>
            <person name="Lavrichenko K."/>
            <person name="Devanna P."/>
            <person name="Winkler S."/>
            <person name="Jermiin L.S."/>
            <person name="Skirmuntt E.C."/>
            <person name="Katzourakis A."/>
            <person name="Burkitt-Gray L."/>
            <person name="Ray D.A."/>
            <person name="Sullivan K.A.M."/>
            <person name="Roscito J.G."/>
            <person name="Kirilenko B.M."/>
            <person name="Davalos L.M."/>
            <person name="Corthals A.P."/>
            <person name="Power M.L."/>
            <person name="Jones G."/>
            <person name="Ransome R.D."/>
            <person name="Dechmann D.K.N."/>
            <person name="Locatelli A.G."/>
            <person name="Puechmaille S.J."/>
            <person name="Fedrigo O."/>
            <person name="Jarvis E.D."/>
            <person name="Hiller M."/>
            <person name="Vernes S.C."/>
            <person name="Myers E.W."/>
            <person name="Teeling E.C."/>
        </authorList>
    </citation>
    <scope>NUCLEOTIDE SEQUENCE [LARGE SCALE GENOMIC DNA]</scope>
    <source>
        <strain evidence="1">MRouAeg1</strain>
        <tissue evidence="1">Muscle</tissue>
    </source>
</reference>
<name>A0A7J8CI31_ROUAE</name>
<protein>
    <submittedName>
        <fullName evidence="1">Uncharacterized protein</fullName>
    </submittedName>
</protein>
<comment type="caution">
    <text evidence="1">The sequence shown here is derived from an EMBL/GenBank/DDBJ whole genome shotgun (WGS) entry which is preliminary data.</text>
</comment>
<evidence type="ECO:0000313" key="1">
    <source>
        <dbReference type="EMBL" id="KAF6410497.1"/>
    </source>
</evidence>
<evidence type="ECO:0000313" key="2">
    <source>
        <dbReference type="Proteomes" id="UP000593571"/>
    </source>
</evidence>
<accession>A0A7J8CI31</accession>
<dbReference type="AlphaFoldDB" id="A0A7J8CI31"/>
<sequence>MVVKKETVLNLLSPQAQCREVRQKHSLSVPSGSCQLYQVSALLLPEKGRFDGETPSWKNAHEADMRMKWQAPTLLHGARFCWEVQLYGGGGCSIAHTSTPLFVLPFFSPGDHMAPHIAEYNSGLQPHMRDTIS</sequence>
<keyword evidence="2" id="KW-1185">Reference proteome</keyword>
<proteinExistence type="predicted"/>
<gene>
    <name evidence="1" type="ORF">HJG63_009038</name>
</gene>
<organism evidence="1 2">
    <name type="scientific">Rousettus aegyptiacus</name>
    <name type="common">Egyptian fruit bat</name>
    <name type="synonym">Pteropus aegyptiacus</name>
    <dbReference type="NCBI Taxonomy" id="9407"/>
    <lineage>
        <taxon>Eukaryota</taxon>
        <taxon>Metazoa</taxon>
        <taxon>Chordata</taxon>
        <taxon>Craniata</taxon>
        <taxon>Vertebrata</taxon>
        <taxon>Euteleostomi</taxon>
        <taxon>Mammalia</taxon>
        <taxon>Eutheria</taxon>
        <taxon>Laurasiatheria</taxon>
        <taxon>Chiroptera</taxon>
        <taxon>Yinpterochiroptera</taxon>
        <taxon>Pteropodoidea</taxon>
        <taxon>Pteropodidae</taxon>
        <taxon>Rousettinae</taxon>
        <taxon>Rousettus</taxon>
    </lineage>
</organism>
<dbReference type="EMBL" id="JACASE010000014">
    <property type="protein sequence ID" value="KAF6410497.1"/>
    <property type="molecule type" value="Genomic_DNA"/>
</dbReference>